<protein>
    <submittedName>
        <fullName evidence="2">Uncharacterized protein</fullName>
    </submittedName>
</protein>
<accession>A0A5S6QDV8</accession>
<dbReference type="AlphaFoldDB" id="A0A5S6QDV8"/>
<dbReference type="Proteomes" id="UP000046395">
    <property type="component" value="Unassembled WGS sequence"/>
</dbReference>
<evidence type="ECO:0000313" key="1">
    <source>
        <dbReference type="Proteomes" id="UP000046395"/>
    </source>
</evidence>
<reference evidence="2" key="1">
    <citation type="submission" date="2019-12" db="UniProtKB">
        <authorList>
            <consortium name="WormBaseParasite"/>
        </authorList>
    </citation>
    <scope>IDENTIFICATION</scope>
</reference>
<keyword evidence="1" id="KW-1185">Reference proteome</keyword>
<proteinExistence type="predicted"/>
<name>A0A5S6QDV8_TRIMR</name>
<evidence type="ECO:0000313" key="2">
    <source>
        <dbReference type="WBParaSite" id="TMUE_1000005369.1"/>
    </source>
</evidence>
<dbReference type="WBParaSite" id="TMUE_1000005369.1">
    <property type="protein sequence ID" value="TMUE_1000005369.1"/>
    <property type="gene ID" value="WBGene00299270"/>
</dbReference>
<sequence length="80" mass="9119">MDDLRDKNAGIYTCLLERLQQVDLWNLSFLCEIDGMHQCNSSLTPRFRTVPLLKCKDGIPSFVLRRKLPMKTAVGTGDCM</sequence>
<organism evidence="1 2">
    <name type="scientific">Trichuris muris</name>
    <name type="common">Mouse whipworm</name>
    <dbReference type="NCBI Taxonomy" id="70415"/>
    <lineage>
        <taxon>Eukaryota</taxon>
        <taxon>Metazoa</taxon>
        <taxon>Ecdysozoa</taxon>
        <taxon>Nematoda</taxon>
        <taxon>Enoplea</taxon>
        <taxon>Dorylaimia</taxon>
        <taxon>Trichinellida</taxon>
        <taxon>Trichuridae</taxon>
        <taxon>Trichuris</taxon>
    </lineage>
</organism>